<evidence type="ECO:0000313" key="2">
    <source>
        <dbReference type="Proteomes" id="UP001589855"/>
    </source>
</evidence>
<dbReference type="Pfam" id="PF06486">
    <property type="entry name" value="DUF1093"/>
    <property type="match status" value="1"/>
</dbReference>
<keyword evidence="2" id="KW-1185">Reference proteome</keyword>
<protein>
    <submittedName>
        <fullName evidence="1">YxeA family protein</fullName>
    </submittedName>
</protein>
<proteinExistence type="predicted"/>
<dbReference type="EMBL" id="JBHLUK010000010">
    <property type="protein sequence ID" value="MFC0423032.1"/>
    <property type="molecule type" value="Genomic_DNA"/>
</dbReference>
<accession>A0ABV6K0Q2</accession>
<dbReference type="InterPro" id="IPR006542">
    <property type="entry name" value="DUF1093"/>
</dbReference>
<evidence type="ECO:0000313" key="1">
    <source>
        <dbReference type="EMBL" id="MFC0423032.1"/>
    </source>
</evidence>
<dbReference type="NCBIfam" id="TIGR01655">
    <property type="entry name" value="yxeA_fam"/>
    <property type="match status" value="1"/>
</dbReference>
<dbReference type="RefSeq" id="WP_137644782.1">
    <property type="nucleotide sequence ID" value="NZ_BAABRM010000029.1"/>
</dbReference>
<reference evidence="1 2" key="1">
    <citation type="submission" date="2024-09" db="EMBL/GenBank/DDBJ databases">
        <authorList>
            <person name="Sun Q."/>
            <person name="Mori K."/>
        </authorList>
    </citation>
    <scope>NUCLEOTIDE SEQUENCE [LARGE SCALE GENOMIC DNA]</scope>
    <source>
        <strain evidence="1 2">TBRC 4575</strain>
    </source>
</reference>
<dbReference type="Proteomes" id="UP001589855">
    <property type="component" value="Unassembled WGS sequence"/>
</dbReference>
<dbReference type="PANTHER" id="PTHR36433">
    <property type="entry name" value="HYPOTHETICAL CYTOSOLIC PROTEIN"/>
    <property type="match status" value="1"/>
</dbReference>
<dbReference type="PANTHER" id="PTHR36433:SF2">
    <property type="entry name" value="YXEA FAMILY PROTEIN"/>
    <property type="match status" value="1"/>
</dbReference>
<gene>
    <name evidence="1" type="ORF">ACFFGS_02470</name>
</gene>
<comment type="caution">
    <text evidence="1">The sequence shown here is derived from an EMBL/GenBank/DDBJ whole genome shotgun (WGS) entry which is preliminary data.</text>
</comment>
<name>A0ABV6K0Q2_9LACO</name>
<organism evidence="1 2">
    <name type="scientific">Lactiplantibacillus plajomi</name>
    <dbReference type="NCBI Taxonomy" id="1457217"/>
    <lineage>
        <taxon>Bacteria</taxon>
        <taxon>Bacillati</taxon>
        <taxon>Bacillota</taxon>
        <taxon>Bacilli</taxon>
        <taxon>Lactobacillales</taxon>
        <taxon>Lactobacillaceae</taxon>
        <taxon>Lactiplantibacillus</taxon>
    </lineage>
</organism>
<dbReference type="Gene3D" id="2.40.50.480">
    <property type="match status" value="1"/>
</dbReference>
<dbReference type="InterPro" id="IPR036166">
    <property type="entry name" value="YxeA-like_sf"/>
</dbReference>
<dbReference type="SUPFAM" id="SSF159121">
    <property type="entry name" value="BC4932-like"/>
    <property type="match status" value="1"/>
</dbReference>
<sequence length="130" mass="14298">MKKLLLGLVALIVVAGGALLFSSHATKDQGTELAMALDNVNPMVKESTVYGLTNEAVSHTKGQMGEDVFTYKMRTVDVHGNERQLTFTADHRLKLNHYLKIDTKGQNVNSWEAVQETTVPSIIRTGLNKS</sequence>